<protein>
    <submittedName>
        <fullName evidence="2">Uncharacterized protein</fullName>
    </submittedName>
</protein>
<proteinExistence type="predicted"/>
<dbReference type="Proteomes" id="UP000645217">
    <property type="component" value="Unassembled WGS sequence"/>
</dbReference>
<accession>A0A917RL55</accession>
<reference evidence="2" key="1">
    <citation type="journal article" date="2014" name="Int. J. Syst. Evol. Microbiol.">
        <title>Complete genome sequence of Corynebacterium casei LMG S-19264T (=DSM 44701T), isolated from a smear-ripened cheese.</title>
        <authorList>
            <consortium name="US DOE Joint Genome Institute (JGI-PGF)"/>
            <person name="Walter F."/>
            <person name="Albersmeier A."/>
            <person name="Kalinowski J."/>
            <person name="Ruckert C."/>
        </authorList>
    </citation>
    <scope>NUCLEOTIDE SEQUENCE</scope>
    <source>
        <strain evidence="2">JCM 13064</strain>
    </source>
</reference>
<feature type="region of interest" description="Disordered" evidence="1">
    <location>
        <begin position="1"/>
        <end position="88"/>
    </location>
</feature>
<evidence type="ECO:0000313" key="3">
    <source>
        <dbReference type="Proteomes" id="UP000645217"/>
    </source>
</evidence>
<dbReference type="AlphaFoldDB" id="A0A917RL55"/>
<organism evidence="2 3">
    <name type="scientific">Sphaerisporangium melleum</name>
    <dbReference type="NCBI Taxonomy" id="321316"/>
    <lineage>
        <taxon>Bacteria</taxon>
        <taxon>Bacillati</taxon>
        <taxon>Actinomycetota</taxon>
        <taxon>Actinomycetes</taxon>
        <taxon>Streptosporangiales</taxon>
        <taxon>Streptosporangiaceae</taxon>
        <taxon>Sphaerisporangium</taxon>
    </lineage>
</organism>
<keyword evidence="3" id="KW-1185">Reference proteome</keyword>
<reference evidence="2" key="2">
    <citation type="submission" date="2020-09" db="EMBL/GenBank/DDBJ databases">
        <authorList>
            <person name="Sun Q."/>
            <person name="Ohkuma M."/>
        </authorList>
    </citation>
    <scope>NUCLEOTIDE SEQUENCE</scope>
    <source>
        <strain evidence="2">JCM 13064</strain>
    </source>
</reference>
<feature type="compositionally biased region" description="Polar residues" evidence="1">
    <location>
        <begin position="75"/>
        <end position="88"/>
    </location>
</feature>
<evidence type="ECO:0000256" key="1">
    <source>
        <dbReference type="SAM" id="MobiDB-lite"/>
    </source>
</evidence>
<dbReference type="EMBL" id="BMNT01000043">
    <property type="protein sequence ID" value="GGL12138.1"/>
    <property type="molecule type" value="Genomic_DNA"/>
</dbReference>
<comment type="caution">
    <text evidence="2">The sequence shown here is derived from an EMBL/GenBank/DDBJ whole genome shotgun (WGS) entry which is preliminary data.</text>
</comment>
<gene>
    <name evidence="2" type="ORF">GCM10007964_62700</name>
</gene>
<evidence type="ECO:0000313" key="2">
    <source>
        <dbReference type="EMBL" id="GGL12138.1"/>
    </source>
</evidence>
<feature type="compositionally biased region" description="Polar residues" evidence="1">
    <location>
        <begin position="14"/>
        <end position="24"/>
    </location>
</feature>
<name>A0A917RL55_9ACTN</name>
<sequence length="88" mass="9156">MMCPSFAASDPLAGTNQYVPGNTPLSPPAAKLYPNRAGRRTAPEGRLTRSTKVDAFQATRARGRCHGSGGRPSRQAPSGPQGQTMGSS</sequence>